<evidence type="ECO:0000313" key="1">
    <source>
        <dbReference type="EMBL" id="GGV28001.1"/>
    </source>
</evidence>
<dbReference type="EMBL" id="BMTD01000033">
    <property type="protein sequence ID" value="GGV28001.1"/>
    <property type="molecule type" value="Genomic_DNA"/>
</dbReference>
<protein>
    <submittedName>
        <fullName evidence="1">Uncharacterized protein</fullName>
    </submittedName>
</protein>
<organism evidence="1 2">
    <name type="scientific">Streptomyces filipinensis</name>
    <dbReference type="NCBI Taxonomy" id="66887"/>
    <lineage>
        <taxon>Bacteria</taxon>
        <taxon>Bacillati</taxon>
        <taxon>Actinomycetota</taxon>
        <taxon>Actinomycetes</taxon>
        <taxon>Kitasatosporales</taxon>
        <taxon>Streptomycetaceae</taxon>
        <taxon>Streptomyces</taxon>
    </lineage>
</organism>
<evidence type="ECO:0000313" key="2">
    <source>
        <dbReference type="Proteomes" id="UP000618795"/>
    </source>
</evidence>
<reference evidence="1" key="2">
    <citation type="submission" date="2020-09" db="EMBL/GenBank/DDBJ databases">
        <authorList>
            <person name="Sun Q."/>
            <person name="Ohkuma M."/>
        </authorList>
    </citation>
    <scope>NUCLEOTIDE SEQUENCE</scope>
    <source>
        <strain evidence="1">JCM 4369</strain>
    </source>
</reference>
<dbReference type="AlphaFoldDB" id="A0A918MF03"/>
<reference evidence="1" key="1">
    <citation type="journal article" date="2014" name="Int. J. Syst. Evol. Microbiol.">
        <title>Complete genome sequence of Corynebacterium casei LMG S-19264T (=DSM 44701T), isolated from a smear-ripened cheese.</title>
        <authorList>
            <consortium name="US DOE Joint Genome Institute (JGI-PGF)"/>
            <person name="Walter F."/>
            <person name="Albersmeier A."/>
            <person name="Kalinowski J."/>
            <person name="Ruckert C."/>
        </authorList>
    </citation>
    <scope>NUCLEOTIDE SEQUENCE</scope>
    <source>
        <strain evidence="1">JCM 4369</strain>
    </source>
</reference>
<dbReference type="Proteomes" id="UP000618795">
    <property type="component" value="Unassembled WGS sequence"/>
</dbReference>
<gene>
    <name evidence="1" type="ORF">GCM10010260_80500</name>
</gene>
<comment type="caution">
    <text evidence="1">The sequence shown here is derived from an EMBL/GenBank/DDBJ whole genome shotgun (WGS) entry which is preliminary data.</text>
</comment>
<accession>A0A918MF03</accession>
<sequence length="58" mass="6413">MEKYQRRGMATAGLEHPGMSWHALGGHFQDSRAFWAAVGAGVSGRYQQRDTCHHTPDG</sequence>
<name>A0A918MF03_9ACTN</name>
<proteinExistence type="predicted"/>
<dbReference type="RefSeq" id="WP_191878416.1">
    <property type="nucleotide sequence ID" value="NZ_BMTD01000033.1"/>
</dbReference>
<keyword evidence="2" id="KW-1185">Reference proteome</keyword>